<dbReference type="Pfam" id="PF06985">
    <property type="entry name" value="HET"/>
    <property type="match status" value="1"/>
</dbReference>
<gene>
    <name evidence="7" type="ORF">FJTKL_13080</name>
</gene>
<dbReference type="SUPFAM" id="SSF48403">
    <property type="entry name" value="Ankyrin repeat"/>
    <property type="match status" value="1"/>
</dbReference>
<proteinExistence type="predicted"/>
<sequence>MAELRLIPGCVLTVLKANRKQDSVALNMSLLQYSEFKYDPLPTRTSIRLLRVHNTRNGVLPSLCGYPILHCSLHVVDLSSDSAPAYEALSYTWDSPETEYQKRKTDNWKDPYGPLCKWPVAVRNGNSGQHAVLHVRKNLFDALLHLQGMNNVDQRDGEYDKTRLHVAAEDGDVDTVRTLLEEGASCGARDCFGETPLHYASENGYFEIVKVLVASGADMNVYDNTGRLPVQCCIQRKRRDWEQVTKFLRDVNYRTQELRDFNGGDLEIERRHPPFNKTALIEASEEGRLARVRRLVRRGANLSATDDFGETGLHYAAENGHYDVVKELVRAGSGMEIVDEHGRTPIDCCTQQKRGQWEQVAKFLRDRSFRQEELSLTVAAAAEEVDSDSDSDSDQDSDDDLKHEGKGAASGFFWVDAICINQEDLEERSAQVQIMPQIYSKASCVVVWLGDDSQMIFRLLRNVWQGPDLKDVIRRVNKKAKRLKELKEQWSVSLLEFLEDRALDWVMPDDGIFTINDIRLILSTFLRSWFTRVWCIQELGLAAKIRMFMGKTELEWHEVLKFLCLLAHLGFFRPSSVWKMDKGWTTQDGKGGDGSEAWRLAEIRLRTARNKEEWDIVDPILHRKDCEAPCVRNADRLSLPLLMAATWSFESKDPRDKIYAIMSLAAPLPPEDKITIDYTSPVEDLYTQVAHIFIRGSGRDSMYNRGDGLAGILEPLEGLSYVQDPYYSGQQAKMPELPSWVPDFSNPLTTTRIWRRSFRAAKTLEPVFGPGEAKGNLHVLGAEIDVVEAVEPGWADIDPDDMPADLDLDVESWFKLLETVKPRDGESPVHMLFRTLTVDKLWQGCDKDTRQQSAISFREFIAWELACNIRKTREEEEEAARGSEQVSESSVEIKISPLSEEEASETASDTGSSSGEESGDSGTCWTCDGCDGELQAGDWHCEGCEDFDLCWECFRDGKLEHDPKHDFTLYQISPNDEPSSEARDQAEAPSRLTKVLRTQSVFGSTESLSLKQKAVMKRISQLRIGRWFGDHGELSDSEIKDSASGHEENDGASVITSTSNGGNGDPTNTTSIPGLKQSLLYMLGYQRSLENAAKNQGNLRYLPTLDEIPAQDKLTGAMWQWCKYHGDPSACKTLDDESSVRLHIARVYRKRCLFRTRAGRLGLGPQSVRPGDGVWLVAGSRTPYLLRKKENDGEEERERLAFLGEAYVHGVMYGEAAAGITKEDMARVCLE</sequence>
<feature type="compositionally biased region" description="Polar residues" evidence="5">
    <location>
        <begin position="1054"/>
        <end position="1072"/>
    </location>
</feature>
<dbReference type="CDD" id="cd02249">
    <property type="entry name" value="ZZ"/>
    <property type="match status" value="1"/>
</dbReference>
<dbReference type="Gene3D" id="3.30.60.90">
    <property type="match status" value="1"/>
</dbReference>
<reference evidence="7 8" key="1">
    <citation type="submission" date="2024-03" db="EMBL/GenBank/DDBJ databases">
        <title>A high-quality draft genome sequence of Diaporthe vaccinii, a causative agent of upright dieback and viscid rot disease in cranberry plants.</title>
        <authorList>
            <person name="Sarrasin M."/>
            <person name="Lang B.F."/>
            <person name="Burger G."/>
        </authorList>
    </citation>
    <scope>NUCLEOTIDE SEQUENCE [LARGE SCALE GENOMIC DNA]</scope>
    <source>
        <strain evidence="7 8">IS7</strain>
    </source>
</reference>
<keyword evidence="3" id="KW-0862">Zinc</keyword>
<accession>A0ABR4EBX2</accession>
<feature type="domain" description="ZZ-type" evidence="6">
    <location>
        <begin position="927"/>
        <end position="953"/>
    </location>
</feature>
<feature type="region of interest" description="Disordered" evidence="5">
    <location>
        <begin position="876"/>
        <end position="921"/>
    </location>
</feature>
<dbReference type="Pfam" id="PF12796">
    <property type="entry name" value="Ank_2"/>
    <property type="match status" value="2"/>
</dbReference>
<feature type="repeat" description="ANK" evidence="4">
    <location>
        <begin position="159"/>
        <end position="191"/>
    </location>
</feature>
<dbReference type="Proteomes" id="UP001600888">
    <property type="component" value="Unassembled WGS sequence"/>
</dbReference>
<evidence type="ECO:0000256" key="3">
    <source>
        <dbReference type="ARBA" id="ARBA00022833"/>
    </source>
</evidence>
<dbReference type="PROSITE" id="PS50088">
    <property type="entry name" value="ANK_REPEAT"/>
    <property type="match status" value="4"/>
</dbReference>
<comment type="caution">
    <text evidence="7">The sequence shown here is derived from an EMBL/GenBank/DDBJ whole genome shotgun (WGS) entry which is preliminary data.</text>
</comment>
<dbReference type="EMBL" id="JBAWTH010000071">
    <property type="protein sequence ID" value="KAL2279934.1"/>
    <property type="molecule type" value="Genomic_DNA"/>
</dbReference>
<feature type="region of interest" description="Disordered" evidence="5">
    <location>
        <begin position="381"/>
        <end position="403"/>
    </location>
</feature>
<dbReference type="InterPro" id="IPR002110">
    <property type="entry name" value="Ankyrin_rpt"/>
</dbReference>
<dbReference type="PANTHER" id="PTHR24148:SF64">
    <property type="entry name" value="HETEROKARYON INCOMPATIBILITY DOMAIN-CONTAINING PROTEIN"/>
    <property type="match status" value="1"/>
</dbReference>
<evidence type="ECO:0000256" key="1">
    <source>
        <dbReference type="ARBA" id="ARBA00022723"/>
    </source>
</evidence>
<feature type="compositionally biased region" description="Low complexity" evidence="5">
    <location>
        <begin position="905"/>
        <end position="921"/>
    </location>
</feature>
<dbReference type="Pfam" id="PF26639">
    <property type="entry name" value="Het-6_barrel"/>
    <property type="match status" value="1"/>
</dbReference>
<keyword evidence="8" id="KW-1185">Reference proteome</keyword>
<evidence type="ECO:0000256" key="4">
    <source>
        <dbReference type="PROSITE-ProRule" id="PRU00023"/>
    </source>
</evidence>
<protein>
    <recommendedName>
        <fullName evidence="6">ZZ-type domain-containing protein</fullName>
    </recommendedName>
</protein>
<keyword evidence="4" id="KW-0040">ANK repeat</keyword>
<keyword evidence="1" id="KW-0479">Metal-binding</keyword>
<keyword evidence="2" id="KW-0863">Zinc-finger</keyword>
<evidence type="ECO:0000313" key="7">
    <source>
        <dbReference type="EMBL" id="KAL2279934.1"/>
    </source>
</evidence>
<dbReference type="Gene3D" id="1.25.40.20">
    <property type="entry name" value="Ankyrin repeat-containing domain"/>
    <property type="match status" value="2"/>
</dbReference>
<dbReference type="InterPro" id="IPR010730">
    <property type="entry name" value="HET"/>
</dbReference>
<feature type="compositionally biased region" description="Basic and acidic residues" evidence="5">
    <location>
        <begin position="1033"/>
        <end position="1049"/>
    </location>
</feature>
<feature type="repeat" description="ANK" evidence="4">
    <location>
        <begin position="308"/>
        <end position="340"/>
    </location>
</feature>
<dbReference type="SMART" id="SM00248">
    <property type="entry name" value="ANK"/>
    <property type="match status" value="4"/>
</dbReference>
<feature type="region of interest" description="Disordered" evidence="5">
    <location>
        <begin position="1033"/>
        <end position="1072"/>
    </location>
</feature>
<name>A0ABR4EBX2_9PEZI</name>
<evidence type="ECO:0000259" key="6">
    <source>
        <dbReference type="PROSITE" id="PS01357"/>
    </source>
</evidence>
<feature type="region of interest" description="Disordered" evidence="5">
    <location>
        <begin position="969"/>
        <end position="989"/>
    </location>
</feature>
<feature type="compositionally biased region" description="Acidic residues" evidence="5">
    <location>
        <begin position="383"/>
        <end position="399"/>
    </location>
</feature>
<dbReference type="InterPro" id="IPR000433">
    <property type="entry name" value="Znf_ZZ"/>
</dbReference>
<evidence type="ECO:0000313" key="8">
    <source>
        <dbReference type="Proteomes" id="UP001600888"/>
    </source>
</evidence>
<dbReference type="InterPro" id="IPR036770">
    <property type="entry name" value="Ankyrin_rpt-contain_sf"/>
</dbReference>
<feature type="repeat" description="ANK" evidence="4">
    <location>
        <begin position="275"/>
        <end position="307"/>
    </location>
</feature>
<dbReference type="SUPFAM" id="SSF57850">
    <property type="entry name" value="RING/U-box"/>
    <property type="match status" value="1"/>
</dbReference>
<evidence type="ECO:0000256" key="2">
    <source>
        <dbReference type="ARBA" id="ARBA00022771"/>
    </source>
</evidence>
<organism evidence="7 8">
    <name type="scientific">Diaporthe vaccinii</name>
    <dbReference type="NCBI Taxonomy" id="105482"/>
    <lineage>
        <taxon>Eukaryota</taxon>
        <taxon>Fungi</taxon>
        <taxon>Dikarya</taxon>
        <taxon>Ascomycota</taxon>
        <taxon>Pezizomycotina</taxon>
        <taxon>Sordariomycetes</taxon>
        <taxon>Sordariomycetidae</taxon>
        <taxon>Diaporthales</taxon>
        <taxon>Diaporthaceae</taxon>
        <taxon>Diaporthe</taxon>
        <taxon>Diaporthe eres species complex</taxon>
    </lineage>
</organism>
<evidence type="ECO:0000256" key="5">
    <source>
        <dbReference type="SAM" id="MobiDB-lite"/>
    </source>
</evidence>
<dbReference type="PROSITE" id="PS01357">
    <property type="entry name" value="ZF_ZZ_1"/>
    <property type="match status" value="1"/>
</dbReference>
<dbReference type="Pfam" id="PF00569">
    <property type="entry name" value="ZZ"/>
    <property type="match status" value="1"/>
</dbReference>
<dbReference type="PROSITE" id="PS50297">
    <property type="entry name" value="ANK_REP_REGION"/>
    <property type="match status" value="3"/>
</dbReference>
<dbReference type="InterPro" id="IPR043145">
    <property type="entry name" value="Znf_ZZ_sf"/>
</dbReference>
<dbReference type="InterPro" id="IPR052895">
    <property type="entry name" value="HetReg/Transcr_Mod"/>
</dbReference>
<dbReference type="PANTHER" id="PTHR24148">
    <property type="entry name" value="ANKYRIN REPEAT DOMAIN-CONTAINING PROTEIN 39 HOMOLOG-RELATED"/>
    <property type="match status" value="1"/>
</dbReference>
<feature type="repeat" description="ANK" evidence="4">
    <location>
        <begin position="192"/>
        <end position="224"/>
    </location>
</feature>